<feature type="transmembrane region" description="Helical" evidence="7">
    <location>
        <begin position="43"/>
        <end position="70"/>
    </location>
</feature>
<dbReference type="Pfam" id="PF04024">
    <property type="entry name" value="PspC"/>
    <property type="match status" value="1"/>
</dbReference>
<keyword evidence="10" id="KW-1185">Reference proteome</keyword>
<dbReference type="OrthoDB" id="3208990at2"/>
<feature type="compositionally biased region" description="Basic and acidic residues" evidence="6">
    <location>
        <begin position="274"/>
        <end position="284"/>
    </location>
</feature>
<evidence type="ECO:0000256" key="3">
    <source>
        <dbReference type="ARBA" id="ARBA00022692"/>
    </source>
</evidence>
<accession>A0A3A4KE73</accession>
<dbReference type="PANTHER" id="PTHR33885:SF3">
    <property type="entry name" value="PHAGE SHOCK PROTEIN C"/>
    <property type="match status" value="1"/>
</dbReference>
<evidence type="ECO:0000259" key="8">
    <source>
        <dbReference type="Pfam" id="PF04024"/>
    </source>
</evidence>
<evidence type="ECO:0000256" key="6">
    <source>
        <dbReference type="SAM" id="MobiDB-lite"/>
    </source>
</evidence>
<dbReference type="InterPro" id="IPR052027">
    <property type="entry name" value="PspC"/>
</dbReference>
<feature type="transmembrane region" description="Helical" evidence="7">
    <location>
        <begin position="395"/>
        <end position="415"/>
    </location>
</feature>
<name>A0A3A4KE73_9NOCA</name>
<evidence type="ECO:0000256" key="2">
    <source>
        <dbReference type="ARBA" id="ARBA00022475"/>
    </source>
</evidence>
<feature type="domain" description="Phage shock protein PspC N-terminal" evidence="8">
    <location>
        <begin position="17"/>
        <end position="73"/>
    </location>
</feature>
<keyword evidence="4 7" id="KW-1133">Transmembrane helix</keyword>
<evidence type="ECO:0000313" key="9">
    <source>
        <dbReference type="EMBL" id="RJO72191.1"/>
    </source>
</evidence>
<evidence type="ECO:0000256" key="1">
    <source>
        <dbReference type="ARBA" id="ARBA00004162"/>
    </source>
</evidence>
<evidence type="ECO:0000256" key="5">
    <source>
        <dbReference type="ARBA" id="ARBA00023136"/>
    </source>
</evidence>
<dbReference type="RefSeq" id="WP_120043485.1">
    <property type="nucleotide sequence ID" value="NZ_QZFU01000029.1"/>
</dbReference>
<dbReference type="EMBL" id="QZFU01000029">
    <property type="protein sequence ID" value="RJO72191.1"/>
    <property type="molecule type" value="Genomic_DNA"/>
</dbReference>
<feature type="transmembrane region" description="Helical" evidence="7">
    <location>
        <begin position="91"/>
        <end position="110"/>
    </location>
</feature>
<evidence type="ECO:0000256" key="7">
    <source>
        <dbReference type="SAM" id="Phobius"/>
    </source>
</evidence>
<proteinExistence type="predicted"/>
<comment type="subcellular location">
    <subcellularLocation>
        <location evidence="1">Cell membrane</location>
        <topology evidence="1">Single-pass membrane protein</topology>
    </subcellularLocation>
</comment>
<feature type="compositionally biased region" description="Low complexity" evidence="6">
    <location>
        <begin position="294"/>
        <end position="303"/>
    </location>
</feature>
<keyword evidence="3 7" id="KW-0812">Transmembrane</keyword>
<dbReference type="InterPro" id="IPR007168">
    <property type="entry name" value="Phageshock_PspC_N"/>
</dbReference>
<keyword evidence="5 7" id="KW-0472">Membrane</keyword>
<reference evidence="9 10" key="1">
    <citation type="submission" date="2018-09" db="EMBL/GenBank/DDBJ databases">
        <title>YIM PH21274 draft genome.</title>
        <authorList>
            <person name="Miao C."/>
        </authorList>
    </citation>
    <scope>NUCLEOTIDE SEQUENCE [LARGE SCALE GENOMIC DNA]</scope>
    <source>
        <strain evidence="9 10">YIM PH 21724</strain>
    </source>
</reference>
<comment type="caution">
    <text evidence="9">The sequence shown here is derived from an EMBL/GenBank/DDBJ whole genome shotgun (WGS) entry which is preliminary data.</text>
</comment>
<evidence type="ECO:0000256" key="4">
    <source>
        <dbReference type="ARBA" id="ARBA00022989"/>
    </source>
</evidence>
<feature type="transmembrane region" description="Helical" evidence="7">
    <location>
        <begin position="369"/>
        <end position="388"/>
    </location>
</feature>
<sequence length="526" mass="54305">MTKSSFGDQLQQMWHTRPVRLPRQGPIAGVAAGFGQRYGVDPVLVRVALVVATIFGGAGIMLYLLAWLLMPEAGGVSAVEGLLGKGHSSQSTTKTVVLVVALAIAVSTVGPVGIGFGGSGLISTALLLASWWMLHLRTPQPPPGTTAFDVPMDSGLNATGYPGAVFPTAYRSASDAFATGVPPTEVYSPYTKLPDSYVPEHPVEPTPLVEDATVVLSKDIENITDRGKAPAEPESTGDAPAQHLSTTTVDSGAPTASDPAAVQNDTEPPGNDAPRSDTGGKDASRTGGSFSGGPAAPTRTTPPSWDPLGVAPLAWDLPDPTPTRTVVAPPAAVKRPRSRLTPMVIGLAILAAAAAGAVAAGGAEWMTPGRIGAVALAVIGLGLVLGAFLRRGYGLLVLTAPLAGFVILASIIGPLELNSDAVGEHAWAPTSMADLRSNYKMSIGTGTLDLRRLALTENRTVDVTVRMGEARILVPDNMTVRTTCTIRVGDTTRCPSGITGPNKPNDPVLDLNINVRTGTAEVERGR</sequence>
<dbReference type="AlphaFoldDB" id="A0A3A4KE73"/>
<evidence type="ECO:0000313" key="10">
    <source>
        <dbReference type="Proteomes" id="UP000266677"/>
    </source>
</evidence>
<dbReference type="PANTHER" id="PTHR33885">
    <property type="entry name" value="PHAGE SHOCK PROTEIN C"/>
    <property type="match status" value="1"/>
</dbReference>
<protein>
    <submittedName>
        <fullName evidence="9">PspC domain-containing protein</fullName>
    </submittedName>
</protein>
<dbReference type="GO" id="GO:0005886">
    <property type="term" value="C:plasma membrane"/>
    <property type="evidence" value="ECO:0007669"/>
    <property type="project" value="UniProtKB-SubCell"/>
</dbReference>
<feature type="region of interest" description="Disordered" evidence="6">
    <location>
        <begin position="225"/>
        <end position="317"/>
    </location>
</feature>
<dbReference type="Proteomes" id="UP000266677">
    <property type="component" value="Unassembled WGS sequence"/>
</dbReference>
<feature type="transmembrane region" description="Helical" evidence="7">
    <location>
        <begin position="344"/>
        <end position="363"/>
    </location>
</feature>
<organism evidence="9 10">
    <name type="scientific">Nocardia panacis</name>
    <dbReference type="NCBI Taxonomy" id="2340916"/>
    <lineage>
        <taxon>Bacteria</taxon>
        <taxon>Bacillati</taxon>
        <taxon>Actinomycetota</taxon>
        <taxon>Actinomycetes</taxon>
        <taxon>Mycobacteriales</taxon>
        <taxon>Nocardiaceae</taxon>
        <taxon>Nocardia</taxon>
    </lineage>
</organism>
<keyword evidence="2" id="KW-1003">Cell membrane</keyword>
<gene>
    <name evidence="9" type="ORF">D5S18_23790</name>
</gene>